<keyword evidence="17" id="KW-1185">Reference proteome</keyword>
<evidence type="ECO:0000256" key="10">
    <source>
        <dbReference type="ARBA" id="ARBA00023242"/>
    </source>
</evidence>
<dbReference type="PANTHER" id="PTHR20531:SF1">
    <property type="entry name" value="N-ALPHA-ACETYLTRANSFERASE 40"/>
    <property type="match status" value="1"/>
</dbReference>
<dbReference type="GO" id="GO:0010485">
    <property type="term" value="F:histone H4 acetyltransferase activity"/>
    <property type="evidence" value="ECO:0007669"/>
    <property type="project" value="InterPro"/>
</dbReference>
<dbReference type="InterPro" id="IPR001077">
    <property type="entry name" value="COMT_C"/>
</dbReference>
<evidence type="ECO:0000259" key="15">
    <source>
        <dbReference type="PROSITE" id="PS51746"/>
    </source>
</evidence>
<dbReference type="GO" id="GO:0005737">
    <property type="term" value="C:cytoplasm"/>
    <property type="evidence" value="ECO:0007669"/>
    <property type="project" value="UniProtKB-SubCell"/>
</dbReference>
<proteinExistence type="inferred from homology"/>
<evidence type="ECO:0000256" key="5">
    <source>
        <dbReference type="ARBA" id="ARBA00015043"/>
    </source>
</evidence>
<evidence type="ECO:0000313" key="17">
    <source>
        <dbReference type="Proteomes" id="UP001485043"/>
    </source>
</evidence>
<dbReference type="Proteomes" id="UP001485043">
    <property type="component" value="Unassembled WGS sequence"/>
</dbReference>
<dbReference type="PROSITE" id="PS51186">
    <property type="entry name" value="GNAT"/>
    <property type="match status" value="1"/>
</dbReference>
<dbReference type="Gene3D" id="3.40.630.30">
    <property type="match status" value="1"/>
</dbReference>
<evidence type="ECO:0000256" key="2">
    <source>
        <dbReference type="ARBA" id="ARBA00004496"/>
    </source>
</evidence>
<evidence type="ECO:0000259" key="14">
    <source>
        <dbReference type="PROSITE" id="PS51186"/>
    </source>
</evidence>
<dbReference type="EMBL" id="JALJOV010000622">
    <property type="protein sequence ID" value="KAK9862332.1"/>
    <property type="molecule type" value="Genomic_DNA"/>
</dbReference>
<comment type="similarity">
    <text evidence="3">Belongs to the acetyltransferase family. NAA40 subfamily.</text>
</comment>
<dbReference type="InterPro" id="IPR029063">
    <property type="entry name" value="SAM-dependent_MTases_sf"/>
</dbReference>
<dbReference type="SUPFAM" id="SSF81606">
    <property type="entry name" value="PP2C-like"/>
    <property type="match status" value="1"/>
</dbReference>
<dbReference type="InterPro" id="IPR036457">
    <property type="entry name" value="PPM-type-like_dom_sf"/>
</dbReference>
<comment type="caution">
    <text evidence="16">The sequence shown here is derived from an EMBL/GenBank/DDBJ whole genome shotgun (WGS) entry which is preliminary data.</text>
</comment>
<dbReference type="Pfam" id="PF00891">
    <property type="entry name" value="Methyltransf_2"/>
    <property type="match status" value="1"/>
</dbReference>
<evidence type="ECO:0000256" key="11">
    <source>
        <dbReference type="ARBA" id="ARBA00023315"/>
    </source>
</evidence>
<keyword evidence="11" id="KW-0012">Acyltransferase</keyword>
<comment type="catalytic activity">
    <reaction evidence="12">
        <text>N-terminal L-seryl-[histone H2A] + acetyl-CoA = N-terminal N(alpha)-acetyl-L-seryl-[histone H2A] + CoA + H(+)</text>
        <dbReference type="Rhea" id="RHEA:50600"/>
        <dbReference type="Rhea" id="RHEA-COMP:12742"/>
        <dbReference type="Rhea" id="RHEA-COMP:12744"/>
        <dbReference type="ChEBI" id="CHEBI:15378"/>
        <dbReference type="ChEBI" id="CHEBI:57287"/>
        <dbReference type="ChEBI" id="CHEBI:57288"/>
        <dbReference type="ChEBI" id="CHEBI:64738"/>
        <dbReference type="ChEBI" id="CHEBI:83690"/>
        <dbReference type="EC" id="2.3.1.257"/>
    </reaction>
</comment>
<evidence type="ECO:0000256" key="12">
    <source>
        <dbReference type="ARBA" id="ARBA00047821"/>
    </source>
</evidence>
<evidence type="ECO:0000256" key="13">
    <source>
        <dbReference type="ARBA" id="ARBA00049524"/>
    </source>
</evidence>
<evidence type="ECO:0000313" key="16">
    <source>
        <dbReference type="EMBL" id="KAK9862332.1"/>
    </source>
</evidence>
<dbReference type="AlphaFoldDB" id="A0AAW1SY33"/>
<evidence type="ECO:0000256" key="1">
    <source>
        <dbReference type="ARBA" id="ARBA00004123"/>
    </source>
</evidence>
<dbReference type="SUPFAM" id="SSF55729">
    <property type="entry name" value="Acyl-CoA N-acyltransferases (Nat)"/>
    <property type="match status" value="1"/>
</dbReference>
<dbReference type="InterPro" id="IPR036388">
    <property type="entry name" value="WH-like_DNA-bd_sf"/>
</dbReference>
<comment type="subcellular location">
    <subcellularLocation>
        <location evidence="2">Cytoplasm</location>
    </subcellularLocation>
    <subcellularLocation>
        <location evidence="1">Nucleus</location>
    </subcellularLocation>
</comment>
<comment type="catalytic activity">
    <reaction evidence="13">
        <text>N-terminal L-seryl-[histone H4] + acetyl-CoA = N-terminal N(alpha)-acetyl-L-seryl-[histone H4] + CoA + H(+)</text>
        <dbReference type="Rhea" id="RHEA:50596"/>
        <dbReference type="Rhea" id="RHEA-COMP:12740"/>
        <dbReference type="Rhea" id="RHEA-COMP:12743"/>
        <dbReference type="ChEBI" id="CHEBI:15378"/>
        <dbReference type="ChEBI" id="CHEBI:57287"/>
        <dbReference type="ChEBI" id="CHEBI:57288"/>
        <dbReference type="ChEBI" id="CHEBI:64738"/>
        <dbReference type="ChEBI" id="CHEBI:83690"/>
        <dbReference type="EC" id="2.3.1.257"/>
    </reaction>
</comment>
<evidence type="ECO:0000256" key="9">
    <source>
        <dbReference type="ARBA" id="ARBA00022691"/>
    </source>
</evidence>
<dbReference type="InterPro" id="IPR000182">
    <property type="entry name" value="GNAT_dom"/>
</dbReference>
<sequence>MHVLQKLHYRVIVTSNYFVGTADAFTSRFCHGIQRNDRAQPSGHKQRLDGHQRVPLSLDKLADKAGVQNETGRQHLYKVLRVLAQHSILDETKEHEFAANAATQDLVQGEKPSLGHMAAHLINAPKWDSWKLLPEAVKTGGTAFAMAHDGNDVYQYGEKSENAAYGKEFMNAMTYFTQHSLSGKPSLGEVFDWSHTKSVMDVGGGHGELLSHCMSFAGPSARGLLFDRPMVIKGVNVPGTFEAKGVKKDRLSMVTGDVREPFPKEVTDAKVDTIIMKHFLSAFSDSDARLIVKHCGMALTPGGKILLLQTLVPEAGDRSHNTCPDGVAPGLFAIEILAQCPGGGWRTLSEWKKIFESQGWGLHDLQQGACTLKRAFTNTFFPRTNVSLKLGTLASPALSSDTHNPSIHAFIQTFSASSSAPAPTGLALSCAAALIPHPDKLKTGGEDAYFISSDHLKFGVADGVGGWSLSGVDSGEYSKQLMRLAKSVADDTEASAEAPLSILSQAYENLTIQKGSTTACVLCLEGERLHAANVGDSGFMVVRGNEVVFKTPPQQHSFNFPYQLGPRAKGYQTPNDAQLFSVAAITPTMAKKASKGKDKKLHRQEETKRLLEVRHHIHKLNQETDLLMEYQAFQSYDRNGLLAKLHFSTGMTLSDETHAWAYELCKANMEEMYRPVWGWRAEEKRMELRDPAARFLIATQQPKQLSSLDIQAYQERMGYVHWRFEEDEGRPIMYIMEVQLAQPCQGKGLGKFLVKLLELVARRSGLVKIMLTVMHANMAGQALYKRLGFVVDDSSPSLHNPLGDAGYEIMSKLLITKDTSKHA</sequence>
<dbReference type="PANTHER" id="PTHR20531">
    <property type="entry name" value="N-ALPHA-ACETYLTRANSFERASE 40"/>
    <property type="match status" value="1"/>
</dbReference>
<evidence type="ECO:0000256" key="6">
    <source>
        <dbReference type="ARBA" id="ARBA00022490"/>
    </source>
</evidence>
<evidence type="ECO:0000256" key="8">
    <source>
        <dbReference type="ARBA" id="ARBA00022679"/>
    </source>
</evidence>
<dbReference type="GO" id="GO:1990189">
    <property type="term" value="F:protein N-terminal-serine acetyltransferase activity"/>
    <property type="evidence" value="ECO:0007669"/>
    <property type="project" value="UniProtKB-EC"/>
</dbReference>
<keyword evidence="9" id="KW-0949">S-adenosyl-L-methionine</keyword>
<dbReference type="Gene3D" id="1.10.10.10">
    <property type="entry name" value="Winged helix-like DNA-binding domain superfamily/Winged helix DNA-binding domain"/>
    <property type="match status" value="1"/>
</dbReference>
<dbReference type="GO" id="GO:0005634">
    <property type="term" value="C:nucleus"/>
    <property type="evidence" value="ECO:0007669"/>
    <property type="project" value="UniProtKB-SubCell"/>
</dbReference>
<dbReference type="InterPro" id="IPR016181">
    <property type="entry name" value="Acyl_CoA_acyltransferase"/>
</dbReference>
<keyword evidence="7" id="KW-0489">Methyltransferase</keyword>
<accession>A0AAW1SY33</accession>
<evidence type="ECO:0000256" key="3">
    <source>
        <dbReference type="ARBA" id="ARBA00008870"/>
    </source>
</evidence>
<dbReference type="PROSITE" id="PS51746">
    <property type="entry name" value="PPM_2"/>
    <property type="match status" value="1"/>
</dbReference>
<evidence type="ECO:0000256" key="4">
    <source>
        <dbReference type="ARBA" id="ARBA00012950"/>
    </source>
</evidence>
<dbReference type="GO" id="GO:0032259">
    <property type="term" value="P:methylation"/>
    <property type="evidence" value="ECO:0007669"/>
    <property type="project" value="UniProtKB-KW"/>
</dbReference>
<gene>
    <name evidence="16" type="ORF">WJX84_003802</name>
</gene>
<organism evidence="16 17">
    <name type="scientific">Apatococcus fuscideae</name>
    <dbReference type="NCBI Taxonomy" id="2026836"/>
    <lineage>
        <taxon>Eukaryota</taxon>
        <taxon>Viridiplantae</taxon>
        <taxon>Chlorophyta</taxon>
        <taxon>core chlorophytes</taxon>
        <taxon>Trebouxiophyceae</taxon>
        <taxon>Chlorellales</taxon>
        <taxon>Chlorellaceae</taxon>
        <taxon>Apatococcus</taxon>
    </lineage>
</organism>
<reference evidence="16 17" key="1">
    <citation type="journal article" date="2024" name="Nat. Commun.">
        <title>Phylogenomics reveals the evolutionary origins of lichenization in chlorophyte algae.</title>
        <authorList>
            <person name="Puginier C."/>
            <person name="Libourel C."/>
            <person name="Otte J."/>
            <person name="Skaloud P."/>
            <person name="Haon M."/>
            <person name="Grisel S."/>
            <person name="Petersen M."/>
            <person name="Berrin J.G."/>
            <person name="Delaux P.M."/>
            <person name="Dal Grande F."/>
            <person name="Keller J."/>
        </authorList>
    </citation>
    <scope>NUCLEOTIDE SEQUENCE [LARGE SCALE GENOMIC DNA]</scope>
    <source>
        <strain evidence="16 17">SAG 2523</strain>
    </source>
</reference>
<name>A0AAW1SY33_9CHLO</name>
<dbReference type="InterPro" id="IPR001932">
    <property type="entry name" value="PPM-type_phosphatase-like_dom"/>
</dbReference>
<evidence type="ECO:0000256" key="7">
    <source>
        <dbReference type="ARBA" id="ARBA00022603"/>
    </source>
</evidence>
<dbReference type="Pfam" id="PF00481">
    <property type="entry name" value="PP2C"/>
    <property type="match status" value="1"/>
</dbReference>
<keyword evidence="10" id="KW-0539">Nucleus</keyword>
<dbReference type="SUPFAM" id="SSF53335">
    <property type="entry name" value="S-adenosyl-L-methionine-dependent methyltransferases"/>
    <property type="match status" value="1"/>
</dbReference>
<dbReference type="InterPro" id="IPR039949">
    <property type="entry name" value="NAA40"/>
</dbReference>
<dbReference type="Gene3D" id="3.60.40.10">
    <property type="entry name" value="PPM-type phosphatase domain"/>
    <property type="match status" value="1"/>
</dbReference>
<dbReference type="PROSITE" id="PS51683">
    <property type="entry name" value="SAM_OMT_II"/>
    <property type="match status" value="1"/>
</dbReference>
<dbReference type="Pfam" id="PF00583">
    <property type="entry name" value="Acetyltransf_1"/>
    <property type="match status" value="1"/>
</dbReference>
<keyword evidence="6" id="KW-0963">Cytoplasm</keyword>
<dbReference type="GO" id="GO:0008171">
    <property type="term" value="F:O-methyltransferase activity"/>
    <property type="evidence" value="ECO:0007669"/>
    <property type="project" value="InterPro"/>
</dbReference>
<dbReference type="CDD" id="cd04301">
    <property type="entry name" value="NAT_SF"/>
    <property type="match status" value="1"/>
</dbReference>
<protein>
    <recommendedName>
        <fullName evidence="5">N-alpha-acetyltransferase 40</fullName>
        <ecNumber evidence="4">2.3.1.257</ecNumber>
    </recommendedName>
</protein>
<keyword evidence="8" id="KW-0808">Transferase</keyword>
<feature type="domain" description="PPM-type phosphatase" evidence="15">
    <location>
        <begin position="429"/>
        <end position="823"/>
    </location>
</feature>
<dbReference type="Gene3D" id="3.40.50.150">
    <property type="entry name" value="Vaccinia Virus protein VP39"/>
    <property type="match status" value="1"/>
</dbReference>
<feature type="domain" description="N-acetyltransferase" evidence="14">
    <location>
        <begin position="651"/>
        <end position="815"/>
    </location>
</feature>
<dbReference type="EC" id="2.3.1.257" evidence="4"/>
<dbReference type="GO" id="GO:0043998">
    <property type="term" value="F:histone H2A acetyltransferase activity"/>
    <property type="evidence" value="ECO:0007669"/>
    <property type="project" value="InterPro"/>
</dbReference>
<dbReference type="InterPro" id="IPR016461">
    <property type="entry name" value="COMT-like"/>
</dbReference>